<dbReference type="InterPro" id="IPR032710">
    <property type="entry name" value="NTF2-like_dom_sf"/>
</dbReference>
<dbReference type="OrthoDB" id="9781757at2"/>
<proteinExistence type="predicted"/>
<name>A0A0J6W1I9_MYCCU</name>
<accession>A0A0J6W1I9</accession>
<dbReference type="Gene3D" id="3.10.450.50">
    <property type="match status" value="1"/>
</dbReference>
<gene>
    <name evidence="2" type="ORF">MCHUDSM44219_03425</name>
</gene>
<dbReference type="AlphaFoldDB" id="A0A0J6W1I9"/>
<dbReference type="RefSeq" id="WP_048419385.1">
    <property type="nucleotide sequence ID" value="NZ_JYNX01000039.1"/>
</dbReference>
<dbReference type="SUPFAM" id="SSF54427">
    <property type="entry name" value="NTF2-like"/>
    <property type="match status" value="1"/>
</dbReference>
<evidence type="ECO:0000313" key="3">
    <source>
        <dbReference type="Proteomes" id="UP000036176"/>
    </source>
</evidence>
<comment type="caution">
    <text evidence="2">The sequence shown here is derived from an EMBL/GenBank/DDBJ whole genome shotgun (WGS) entry which is preliminary data.</text>
</comment>
<dbReference type="EMBL" id="JYNX01000039">
    <property type="protein sequence ID" value="KMO77195.1"/>
    <property type="molecule type" value="Genomic_DNA"/>
</dbReference>
<dbReference type="InterPro" id="IPR037401">
    <property type="entry name" value="SnoaL-like"/>
</dbReference>
<dbReference type="Proteomes" id="UP000036176">
    <property type="component" value="Unassembled WGS sequence"/>
</dbReference>
<reference evidence="2 3" key="1">
    <citation type="journal article" date="2015" name="Genome Biol. Evol.">
        <title>Characterization of Three Mycobacterium spp. with Potential Use in Bioremediation by Genome Sequencing and Comparative Genomics.</title>
        <authorList>
            <person name="Das S."/>
            <person name="Pettersson B.M."/>
            <person name="Behra P.R."/>
            <person name="Ramesh M."/>
            <person name="Dasgupta S."/>
            <person name="Bhattacharya A."/>
            <person name="Kirsebom L.A."/>
        </authorList>
    </citation>
    <scope>NUCLEOTIDE SEQUENCE [LARGE SCALE GENOMIC DNA]</scope>
    <source>
        <strain evidence="2 3">DSM 44219</strain>
    </source>
</reference>
<organism evidence="2 3">
    <name type="scientific">Mycolicibacterium chubuense</name>
    <name type="common">Mycobacterium chubuense</name>
    <dbReference type="NCBI Taxonomy" id="1800"/>
    <lineage>
        <taxon>Bacteria</taxon>
        <taxon>Bacillati</taxon>
        <taxon>Actinomycetota</taxon>
        <taxon>Actinomycetes</taxon>
        <taxon>Mycobacteriales</taxon>
        <taxon>Mycobacteriaceae</taxon>
        <taxon>Mycolicibacterium</taxon>
    </lineage>
</organism>
<dbReference type="PATRIC" id="fig|1800.3.peg.3438"/>
<protein>
    <submittedName>
        <fullName evidence="2">SnoaL-like domain protein</fullName>
    </submittedName>
</protein>
<evidence type="ECO:0000313" key="2">
    <source>
        <dbReference type="EMBL" id="KMO77195.1"/>
    </source>
</evidence>
<sequence length="133" mass="14214">MPTATDVAQSLYTALADHDVDALFALLTEDFEAKVSAGMPRGVGGDHHGRVAMITGVWGRIAADYDIAVEPAEFLEVPDGDARRVVVLGTYRGCAHDGASAVDAAFAHVLTIENDRITALQQITDTVSWHIRP</sequence>
<feature type="domain" description="SnoaL-like" evidence="1">
    <location>
        <begin position="9"/>
        <end position="119"/>
    </location>
</feature>
<keyword evidence="3" id="KW-1185">Reference proteome</keyword>
<evidence type="ECO:0000259" key="1">
    <source>
        <dbReference type="Pfam" id="PF12680"/>
    </source>
</evidence>
<dbReference type="Pfam" id="PF12680">
    <property type="entry name" value="SnoaL_2"/>
    <property type="match status" value="1"/>
</dbReference>